<sequence>MQTTPQGDPVWTPEDQRLPADLVERVSDVLRHVGLPLAHENDDVGVFLTRGDGRPMNAPEPADHVALSWHAPPALYDTVDQEGGAGPTARLMFAVDDGMEATLSEVLTAAGLHVAPHPATETLSVWSTPPR</sequence>
<accession>A0A5C4UNC6</accession>
<reference evidence="1 2" key="1">
    <citation type="submission" date="2019-06" db="EMBL/GenBank/DDBJ databases">
        <title>Draft genome of Streptomyces sedi sp. JCM16909.</title>
        <authorList>
            <person name="Klykleung N."/>
            <person name="Tanasupawat S."/>
            <person name="Kudo T."/>
            <person name="Yuki M."/>
            <person name="Ohkuma M."/>
        </authorList>
    </citation>
    <scope>NUCLEOTIDE SEQUENCE [LARGE SCALE GENOMIC DNA]</scope>
    <source>
        <strain evidence="1 2">JCM 16909</strain>
    </source>
</reference>
<dbReference type="AlphaFoldDB" id="A0A5C4UNC6"/>
<dbReference type="OrthoDB" id="4188604at2"/>
<dbReference type="Proteomes" id="UP000311713">
    <property type="component" value="Unassembled WGS sequence"/>
</dbReference>
<proteinExistence type="predicted"/>
<evidence type="ECO:0000313" key="1">
    <source>
        <dbReference type="EMBL" id="TNM25164.1"/>
    </source>
</evidence>
<name>A0A5C4UNC6_9ACTN</name>
<gene>
    <name evidence="1" type="ORF">FH715_26620</name>
</gene>
<keyword evidence="2" id="KW-1185">Reference proteome</keyword>
<evidence type="ECO:0000313" key="2">
    <source>
        <dbReference type="Proteomes" id="UP000311713"/>
    </source>
</evidence>
<comment type="caution">
    <text evidence="1">The sequence shown here is derived from an EMBL/GenBank/DDBJ whole genome shotgun (WGS) entry which is preliminary data.</text>
</comment>
<organism evidence="1 2">
    <name type="scientific">Streptomyces sedi</name>
    <dbReference type="NCBI Taxonomy" id="555059"/>
    <lineage>
        <taxon>Bacteria</taxon>
        <taxon>Bacillati</taxon>
        <taxon>Actinomycetota</taxon>
        <taxon>Actinomycetes</taxon>
        <taxon>Kitasatosporales</taxon>
        <taxon>Streptomycetaceae</taxon>
        <taxon>Streptomyces</taxon>
    </lineage>
</organism>
<dbReference type="RefSeq" id="WP_139649814.1">
    <property type="nucleotide sequence ID" value="NZ_BAAAZS010000026.1"/>
</dbReference>
<protein>
    <submittedName>
        <fullName evidence="1">Uncharacterized protein</fullName>
    </submittedName>
</protein>
<dbReference type="EMBL" id="VDGT01000030">
    <property type="protein sequence ID" value="TNM25164.1"/>
    <property type="molecule type" value="Genomic_DNA"/>
</dbReference>